<accession>A0AA38GQ66</accession>
<reference evidence="2 3" key="1">
    <citation type="journal article" date="2021" name="Nat. Plants">
        <title>The Taxus genome provides insights into paclitaxel biosynthesis.</title>
        <authorList>
            <person name="Xiong X."/>
            <person name="Gou J."/>
            <person name="Liao Q."/>
            <person name="Li Y."/>
            <person name="Zhou Q."/>
            <person name="Bi G."/>
            <person name="Li C."/>
            <person name="Du R."/>
            <person name="Wang X."/>
            <person name="Sun T."/>
            <person name="Guo L."/>
            <person name="Liang H."/>
            <person name="Lu P."/>
            <person name="Wu Y."/>
            <person name="Zhang Z."/>
            <person name="Ro D.K."/>
            <person name="Shang Y."/>
            <person name="Huang S."/>
            <person name="Yan J."/>
        </authorList>
    </citation>
    <scope>NUCLEOTIDE SEQUENCE [LARGE SCALE GENOMIC DNA]</scope>
    <source>
        <strain evidence="2">Ta-2019</strain>
    </source>
</reference>
<feature type="compositionally biased region" description="Polar residues" evidence="1">
    <location>
        <begin position="39"/>
        <end position="54"/>
    </location>
</feature>
<evidence type="ECO:0000256" key="1">
    <source>
        <dbReference type="SAM" id="MobiDB-lite"/>
    </source>
</evidence>
<comment type="caution">
    <text evidence="2">The sequence shown here is derived from an EMBL/GenBank/DDBJ whole genome shotgun (WGS) entry which is preliminary data.</text>
</comment>
<evidence type="ECO:0000313" key="2">
    <source>
        <dbReference type="EMBL" id="KAH9326318.1"/>
    </source>
</evidence>
<protein>
    <submittedName>
        <fullName evidence="2">Uncharacterized protein</fullName>
    </submittedName>
</protein>
<evidence type="ECO:0000313" key="3">
    <source>
        <dbReference type="Proteomes" id="UP000824469"/>
    </source>
</evidence>
<proteinExistence type="predicted"/>
<gene>
    <name evidence="2" type="ORF">KI387_006496</name>
</gene>
<keyword evidence="3" id="KW-1185">Reference proteome</keyword>
<feature type="non-terminal residue" evidence="2">
    <location>
        <position position="1"/>
    </location>
</feature>
<sequence>ALLTPQEAKGYLYRTGAAESIGYGRVIRACTFLAEKGSRTPSGVQNKESDSVYSHHSAKPIARIQHARL</sequence>
<dbReference type="EMBL" id="JAHRHJ020000002">
    <property type="protein sequence ID" value="KAH9326318.1"/>
    <property type="molecule type" value="Genomic_DNA"/>
</dbReference>
<organism evidence="2 3">
    <name type="scientific">Taxus chinensis</name>
    <name type="common">Chinese yew</name>
    <name type="synonym">Taxus wallichiana var. chinensis</name>
    <dbReference type="NCBI Taxonomy" id="29808"/>
    <lineage>
        <taxon>Eukaryota</taxon>
        <taxon>Viridiplantae</taxon>
        <taxon>Streptophyta</taxon>
        <taxon>Embryophyta</taxon>
        <taxon>Tracheophyta</taxon>
        <taxon>Spermatophyta</taxon>
        <taxon>Pinopsida</taxon>
        <taxon>Pinidae</taxon>
        <taxon>Conifers II</taxon>
        <taxon>Cupressales</taxon>
        <taxon>Taxaceae</taxon>
        <taxon>Taxus</taxon>
    </lineage>
</organism>
<dbReference type="AlphaFoldDB" id="A0AA38GQ66"/>
<feature type="non-terminal residue" evidence="2">
    <location>
        <position position="69"/>
    </location>
</feature>
<name>A0AA38GQ66_TAXCH</name>
<feature type="region of interest" description="Disordered" evidence="1">
    <location>
        <begin position="38"/>
        <end position="69"/>
    </location>
</feature>
<dbReference type="Proteomes" id="UP000824469">
    <property type="component" value="Unassembled WGS sequence"/>
</dbReference>